<evidence type="ECO:0000313" key="2">
    <source>
        <dbReference type="Proteomes" id="UP000011718"/>
    </source>
</evidence>
<name>M1P6Q0_METMZ</name>
<sequence length="37" mass="4402">MLEQIRENSKPGLIPEGFKEFYLYYLRKLAIKKGKAE</sequence>
<protein>
    <submittedName>
        <fullName evidence="1">Uncharacterized protein</fullName>
    </submittedName>
</protein>
<gene>
    <name evidence="1" type="ORF">MmTuc01_0669</name>
</gene>
<dbReference type="Proteomes" id="UP000011718">
    <property type="component" value="Chromosome"/>
</dbReference>
<dbReference type="KEGG" id="mmaz:MmTuc01_0669"/>
<proteinExistence type="predicted"/>
<dbReference type="AlphaFoldDB" id="M1P6Q0"/>
<dbReference type="HOGENOM" id="CLU_3338440_0_0_2"/>
<dbReference type="BioCyc" id="MMAZ1236903:G139K-633-MONOMER"/>
<evidence type="ECO:0000313" key="1">
    <source>
        <dbReference type="EMBL" id="AGF96082.1"/>
    </source>
</evidence>
<accession>M1P6Q0</accession>
<reference evidence="1 2" key="1">
    <citation type="journal article" date="2013" name="Genome Announc.">
        <title>Complete Genome of a Methanosarcina mazei Strain Isolated from Sediment Samples from an Amazonian Flooded Area.</title>
        <authorList>
            <person name="Assis das Gracas D."/>
            <person name="Thiago Juca Ramos R."/>
            <person name="Vieira Araujo A.C."/>
            <person name="Zahlouth R."/>
            <person name="Ribeiro Carneiro A."/>
            <person name="Souza Lopes T."/>
            <person name="Azevedo Barauna R."/>
            <person name="Azevedo V."/>
            <person name="Cruz Schneider M.P."/>
            <person name="Pellizari V.H."/>
            <person name="Silva A."/>
        </authorList>
    </citation>
    <scope>NUCLEOTIDE SEQUENCE [LARGE SCALE GENOMIC DNA]</scope>
    <source>
        <strain evidence="1 2">Tuc01</strain>
    </source>
</reference>
<dbReference type="EMBL" id="CP004144">
    <property type="protein sequence ID" value="AGF96082.1"/>
    <property type="molecule type" value="Genomic_DNA"/>
</dbReference>
<organism evidence="1 2">
    <name type="scientific">Methanosarcina mazei Tuc01</name>
    <dbReference type="NCBI Taxonomy" id="1236903"/>
    <lineage>
        <taxon>Archaea</taxon>
        <taxon>Methanobacteriati</taxon>
        <taxon>Methanobacteriota</taxon>
        <taxon>Stenosarchaea group</taxon>
        <taxon>Methanomicrobia</taxon>
        <taxon>Methanosarcinales</taxon>
        <taxon>Methanosarcinaceae</taxon>
        <taxon>Methanosarcina</taxon>
    </lineage>
</organism>